<evidence type="ECO:0000313" key="3">
    <source>
        <dbReference type="EMBL" id="QTA82044.1"/>
    </source>
</evidence>
<dbReference type="GO" id="GO:0006313">
    <property type="term" value="P:DNA transposition"/>
    <property type="evidence" value="ECO:0007669"/>
    <property type="project" value="InterPro"/>
</dbReference>
<reference evidence="3" key="1">
    <citation type="journal article" date="2021" name="Microb. Physiol.">
        <title>Proteogenomic Insights into the Physiology of Marine, Sulfate-Reducing, Filamentous Desulfonema limicola and Desulfonema magnum.</title>
        <authorList>
            <person name="Schnaars V."/>
            <person name="Wohlbrand L."/>
            <person name="Scheve S."/>
            <person name="Hinrichs C."/>
            <person name="Reinhardt R."/>
            <person name="Rabus R."/>
        </authorList>
    </citation>
    <scope>NUCLEOTIDE SEQUENCE</scope>
    <source>
        <strain evidence="3">5ac10</strain>
    </source>
</reference>
<sequence length="452" mass="52864">MRMPLELEESLKNQAAERIDRINPELYIKTQIYIRNLIQTCTCSGEEECESQARIEISDIFIAHGEEYMRNHKLTPEQAKAMYAIENCRTESYGYHVEVCDKCGHIERGYNSCRNRHCPKCQGIAKDKWVQSRIDEILPVSYHHATFTVPGEISYLSQYNKKMLYDLLFKASSQTLLTFGHDPKWLGAEIGFYGILHTWSQSIWNHIHIHYIITAGGITEQGEWKEPKYKKKFLFPVKAMAKTFRKNMLEGLQELYNKGSLVIPYDKPELNDPKKFELWLSSFNRTPWIIDSRPPFSGPEAVIKYIGRYTHRTAISSSRIVSFENGEVCFKYKDNKQKDKSGKAVWKEMTLTAEEFMERFLMHVLPKRYHRIRNFGFLTNSKKHGNIKKIREIFHAENMLTDTDRTNDENAGYKCPVCKQGKMQTFLVVNSAHQIIKFDIEAFILREFTDTS</sequence>
<dbReference type="PANTHER" id="PTHR37023">
    <property type="entry name" value="TRANSPOSASE"/>
    <property type="match status" value="1"/>
</dbReference>
<evidence type="ECO:0000259" key="1">
    <source>
        <dbReference type="Pfam" id="PF04986"/>
    </source>
</evidence>
<name>A0A975BB80_9BACT</name>
<dbReference type="PANTHER" id="PTHR37023:SF1">
    <property type="entry name" value="ISSOD25 TRANSPOSASE TNPA_ISSOD25"/>
    <property type="match status" value="1"/>
</dbReference>
<dbReference type="GO" id="GO:0004803">
    <property type="term" value="F:transposase activity"/>
    <property type="evidence" value="ECO:0007669"/>
    <property type="project" value="InterPro"/>
</dbReference>
<organism evidence="3 4">
    <name type="scientific">Desulfonema limicola</name>
    <dbReference type="NCBI Taxonomy" id="45656"/>
    <lineage>
        <taxon>Bacteria</taxon>
        <taxon>Pseudomonadati</taxon>
        <taxon>Thermodesulfobacteriota</taxon>
        <taxon>Desulfobacteria</taxon>
        <taxon>Desulfobacterales</taxon>
        <taxon>Desulfococcaceae</taxon>
        <taxon>Desulfonema</taxon>
    </lineage>
</organism>
<dbReference type="Proteomes" id="UP000663720">
    <property type="component" value="Chromosome"/>
</dbReference>
<dbReference type="Pfam" id="PF14319">
    <property type="entry name" value="Zn_Tnp_IS91"/>
    <property type="match status" value="1"/>
</dbReference>
<dbReference type="NCBIfam" id="NF033538">
    <property type="entry name" value="transpos_IS91"/>
    <property type="match status" value="1"/>
</dbReference>
<gene>
    <name evidence="3" type="ORF">dnl_44080</name>
</gene>
<accession>A0A975BB80</accession>
<keyword evidence="4" id="KW-1185">Reference proteome</keyword>
<dbReference type="InterPro" id="IPR026889">
    <property type="entry name" value="Zn_Tnp"/>
</dbReference>
<dbReference type="InterPro" id="IPR007069">
    <property type="entry name" value="Transposase_32"/>
</dbReference>
<evidence type="ECO:0000259" key="2">
    <source>
        <dbReference type="Pfam" id="PF14319"/>
    </source>
</evidence>
<protein>
    <submittedName>
        <fullName evidence="3">Transposase zinc-binding domain-containing-protein</fullName>
    </submittedName>
</protein>
<dbReference type="InterPro" id="IPR054832">
    <property type="entry name" value="transpos_IS91"/>
</dbReference>
<dbReference type="GO" id="GO:0003677">
    <property type="term" value="F:DNA binding"/>
    <property type="evidence" value="ECO:0007669"/>
    <property type="project" value="InterPro"/>
</dbReference>
<feature type="domain" description="Transposase zinc-binding" evidence="2">
    <location>
        <begin position="60"/>
        <end position="149"/>
    </location>
</feature>
<evidence type="ECO:0000313" key="4">
    <source>
        <dbReference type="Proteomes" id="UP000663720"/>
    </source>
</evidence>
<feature type="domain" description="Transposase IS801/IS1294" evidence="1">
    <location>
        <begin position="191"/>
        <end position="383"/>
    </location>
</feature>
<dbReference type="Pfam" id="PF04986">
    <property type="entry name" value="Y2_Tnp"/>
    <property type="match status" value="1"/>
</dbReference>
<dbReference type="KEGG" id="dli:dnl_44080"/>
<dbReference type="RefSeq" id="WP_207688011.1">
    <property type="nucleotide sequence ID" value="NZ_CP061799.1"/>
</dbReference>
<dbReference type="AlphaFoldDB" id="A0A975BB80"/>
<dbReference type="EMBL" id="CP061799">
    <property type="protein sequence ID" value="QTA82044.1"/>
    <property type="molecule type" value="Genomic_DNA"/>
</dbReference>
<proteinExistence type="predicted"/>